<keyword evidence="1" id="KW-0812">Transmembrane</keyword>
<keyword evidence="1" id="KW-0472">Membrane</keyword>
<dbReference type="EMBL" id="GBXM01078543">
    <property type="protein sequence ID" value="JAH30034.1"/>
    <property type="molecule type" value="Transcribed_RNA"/>
</dbReference>
<organism evidence="2">
    <name type="scientific">Anguilla anguilla</name>
    <name type="common">European freshwater eel</name>
    <name type="synonym">Muraena anguilla</name>
    <dbReference type="NCBI Taxonomy" id="7936"/>
    <lineage>
        <taxon>Eukaryota</taxon>
        <taxon>Metazoa</taxon>
        <taxon>Chordata</taxon>
        <taxon>Craniata</taxon>
        <taxon>Vertebrata</taxon>
        <taxon>Euteleostomi</taxon>
        <taxon>Actinopterygii</taxon>
        <taxon>Neopterygii</taxon>
        <taxon>Teleostei</taxon>
        <taxon>Anguilliformes</taxon>
        <taxon>Anguillidae</taxon>
        <taxon>Anguilla</taxon>
    </lineage>
</organism>
<name>A0A0E9RLQ7_ANGAN</name>
<feature type="transmembrane region" description="Helical" evidence="1">
    <location>
        <begin position="39"/>
        <end position="57"/>
    </location>
</feature>
<keyword evidence="1" id="KW-1133">Transmembrane helix</keyword>
<evidence type="ECO:0000256" key="1">
    <source>
        <dbReference type="SAM" id="Phobius"/>
    </source>
</evidence>
<evidence type="ECO:0000313" key="2">
    <source>
        <dbReference type="EMBL" id="JAH30034.1"/>
    </source>
</evidence>
<proteinExistence type="predicted"/>
<accession>A0A0E9RLQ7</accession>
<dbReference type="AlphaFoldDB" id="A0A0E9RLQ7"/>
<reference evidence="2" key="2">
    <citation type="journal article" date="2015" name="Fish Shellfish Immunol.">
        <title>Early steps in the European eel (Anguilla anguilla)-Vibrio vulnificus interaction in the gills: Role of the RtxA13 toxin.</title>
        <authorList>
            <person name="Callol A."/>
            <person name="Pajuelo D."/>
            <person name="Ebbesson L."/>
            <person name="Teles M."/>
            <person name="MacKenzie S."/>
            <person name="Amaro C."/>
        </authorList>
    </citation>
    <scope>NUCLEOTIDE SEQUENCE</scope>
</reference>
<sequence length="69" mass="7779">MSESIKPHPQKQGLCSKTEIIGRGLSLVSSAQIHTFSPTRLAIIFGLGWVCMVRVSFQQKRLPNRTWIL</sequence>
<protein>
    <submittedName>
        <fullName evidence="2">Uncharacterized protein</fullName>
    </submittedName>
</protein>
<reference evidence="2" key="1">
    <citation type="submission" date="2014-11" db="EMBL/GenBank/DDBJ databases">
        <authorList>
            <person name="Amaro Gonzalez C."/>
        </authorList>
    </citation>
    <scope>NUCLEOTIDE SEQUENCE</scope>
</reference>